<dbReference type="SUPFAM" id="SSF55785">
    <property type="entry name" value="PYP-like sensor domain (PAS domain)"/>
    <property type="match status" value="3"/>
</dbReference>
<dbReference type="Gene3D" id="1.10.287.130">
    <property type="match status" value="1"/>
</dbReference>
<keyword evidence="3" id="KW-0597">Phosphoprotein</keyword>
<dbReference type="PRINTS" id="PR00344">
    <property type="entry name" value="BCTRLSENSOR"/>
</dbReference>
<evidence type="ECO:0000256" key="2">
    <source>
        <dbReference type="ARBA" id="ARBA00012438"/>
    </source>
</evidence>
<protein>
    <recommendedName>
        <fullName evidence="2">histidine kinase</fullName>
        <ecNumber evidence="2">2.7.13.3</ecNumber>
    </recommendedName>
</protein>
<feature type="domain" description="PAC" evidence="8">
    <location>
        <begin position="217"/>
        <end position="269"/>
    </location>
</feature>
<dbReference type="InterPro" id="IPR013655">
    <property type="entry name" value="PAS_fold_3"/>
</dbReference>
<feature type="domain" description="PAS" evidence="7">
    <location>
        <begin position="270"/>
        <end position="345"/>
    </location>
</feature>
<gene>
    <name evidence="9" type="ORF">LQ564_06560</name>
</gene>
<evidence type="ECO:0000313" key="9">
    <source>
        <dbReference type="EMBL" id="MCD2515978.1"/>
    </source>
</evidence>
<dbReference type="Pfam" id="PF08448">
    <property type="entry name" value="PAS_4"/>
    <property type="match status" value="1"/>
</dbReference>
<evidence type="ECO:0000256" key="1">
    <source>
        <dbReference type="ARBA" id="ARBA00000085"/>
    </source>
</evidence>
<dbReference type="InterPro" id="IPR005467">
    <property type="entry name" value="His_kinase_dom"/>
</dbReference>
<dbReference type="Proteomes" id="UP001179361">
    <property type="component" value="Unassembled WGS sequence"/>
</dbReference>
<evidence type="ECO:0000259" key="6">
    <source>
        <dbReference type="PROSITE" id="PS50109"/>
    </source>
</evidence>
<evidence type="ECO:0000256" key="4">
    <source>
        <dbReference type="ARBA" id="ARBA00022679"/>
    </source>
</evidence>
<dbReference type="InterPro" id="IPR000700">
    <property type="entry name" value="PAS-assoc_C"/>
</dbReference>
<keyword evidence="5" id="KW-0418">Kinase</keyword>
<dbReference type="CDD" id="cd00130">
    <property type="entry name" value="PAS"/>
    <property type="match status" value="3"/>
</dbReference>
<dbReference type="InterPro" id="IPR035965">
    <property type="entry name" value="PAS-like_dom_sf"/>
</dbReference>
<dbReference type="EMBL" id="JAJNOC010000001">
    <property type="protein sequence ID" value="MCD2515978.1"/>
    <property type="molecule type" value="Genomic_DNA"/>
</dbReference>
<dbReference type="InterPro" id="IPR052162">
    <property type="entry name" value="Sensor_kinase/Photoreceptor"/>
</dbReference>
<dbReference type="InterPro" id="IPR003661">
    <property type="entry name" value="HisK_dim/P_dom"/>
</dbReference>
<dbReference type="SUPFAM" id="SSF55874">
    <property type="entry name" value="ATPase domain of HSP90 chaperone/DNA topoisomerase II/histidine kinase"/>
    <property type="match status" value="1"/>
</dbReference>
<dbReference type="PANTHER" id="PTHR43304:SF1">
    <property type="entry name" value="PAC DOMAIN-CONTAINING PROTEIN"/>
    <property type="match status" value="1"/>
</dbReference>
<evidence type="ECO:0000313" key="10">
    <source>
        <dbReference type="Proteomes" id="UP001179361"/>
    </source>
</evidence>
<dbReference type="InterPro" id="IPR013656">
    <property type="entry name" value="PAS_4"/>
</dbReference>
<dbReference type="InterPro" id="IPR036097">
    <property type="entry name" value="HisK_dim/P_sf"/>
</dbReference>
<dbReference type="SUPFAM" id="SSF47384">
    <property type="entry name" value="Homodimeric domain of signal transducing histidine kinase"/>
    <property type="match status" value="1"/>
</dbReference>
<dbReference type="SMART" id="SM00388">
    <property type="entry name" value="HisKA"/>
    <property type="match status" value="1"/>
</dbReference>
<accession>A0ABS8Q2L0</accession>
<comment type="caution">
    <text evidence="9">The sequence shown here is derived from an EMBL/GenBank/DDBJ whole genome shotgun (WGS) entry which is preliminary data.</text>
</comment>
<dbReference type="InterPro" id="IPR004358">
    <property type="entry name" value="Sig_transdc_His_kin-like_C"/>
</dbReference>
<dbReference type="CDD" id="cd00075">
    <property type="entry name" value="HATPase"/>
    <property type="match status" value="1"/>
</dbReference>
<dbReference type="PANTHER" id="PTHR43304">
    <property type="entry name" value="PHYTOCHROME-LIKE PROTEIN CPH1"/>
    <property type="match status" value="1"/>
</dbReference>
<name>A0ABS8Q2L0_9BURK</name>
<evidence type="ECO:0000256" key="3">
    <source>
        <dbReference type="ARBA" id="ARBA00022553"/>
    </source>
</evidence>
<dbReference type="InterPro" id="IPR000014">
    <property type="entry name" value="PAS"/>
</dbReference>
<dbReference type="SMART" id="SM00091">
    <property type="entry name" value="PAS"/>
    <property type="match status" value="3"/>
</dbReference>
<dbReference type="PROSITE" id="PS50112">
    <property type="entry name" value="PAS"/>
    <property type="match status" value="1"/>
</dbReference>
<dbReference type="InterPro" id="IPR001610">
    <property type="entry name" value="PAC"/>
</dbReference>
<dbReference type="Pfam" id="PF02518">
    <property type="entry name" value="HATPase_c"/>
    <property type="match status" value="1"/>
</dbReference>
<dbReference type="SMART" id="SM00387">
    <property type="entry name" value="HATPase_c"/>
    <property type="match status" value="1"/>
</dbReference>
<feature type="domain" description="PAC" evidence="8">
    <location>
        <begin position="349"/>
        <end position="401"/>
    </location>
</feature>
<evidence type="ECO:0000259" key="8">
    <source>
        <dbReference type="PROSITE" id="PS50113"/>
    </source>
</evidence>
<dbReference type="Pfam" id="PF08447">
    <property type="entry name" value="PAS_3"/>
    <property type="match status" value="2"/>
</dbReference>
<comment type="catalytic activity">
    <reaction evidence="1">
        <text>ATP + protein L-histidine = ADP + protein N-phospho-L-histidine.</text>
        <dbReference type="EC" id="2.7.13.3"/>
    </reaction>
</comment>
<evidence type="ECO:0000256" key="5">
    <source>
        <dbReference type="ARBA" id="ARBA00022777"/>
    </source>
</evidence>
<keyword evidence="4" id="KW-0808">Transferase</keyword>
<dbReference type="PROSITE" id="PS50109">
    <property type="entry name" value="HIS_KIN"/>
    <property type="match status" value="1"/>
</dbReference>
<dbReference type="PROSITE" id="PS50113">
    <property type="entry name" value="PAC"/>
    <property type="match status" value="2"/>
</dbReference>
<feature type="domain" description="Histidine kinase" evidence="6">
    <location>
        <begin position="419"/>
        <end position="637"/>
    </location>
</feature>
<dbReference type="Gene3D" id="3.30.565.10">
    <property type="entry name" value="Histidine kinase-like ATPase, C-terminal domain"/>
    <property type="match status" value="1"/>
</dbReference>
<dbReference type="EC" id="2.7.13.3" evidence="2"/>
<dbReference type="Gene3D" id="2.10.70.100">
    <property type="match status" value="1"/>
</dbReference>
<dbReference type="Gene3D" id="3.30.450.20">
    <property type="entry name" value="PAS domain"/>
    <property type="match status" value="3"/>
</dbReference>
<dbReference type="CDD" id="cd00082">
    <property type="entry name" value="HisKA"/>
    <property type="match status" value="1"/>
</dbReference>
<dbReference type="SMART" id="SM00086">
    <property type="entry name" value="PAC"/>
    <property type="match status" value="3"/>
</dbReference>
<proteinExistence type="predicted"/>
<dbReference type="NCBIfam" id="TIGR00229">
    <property type="entry name" value="sensory_box"/>
    <property type="match status" value="1"/>
</dbReference>
<dbReference type="InterPro" id="IPR036890">
    <property type="entry name" value="HATPase_C_sf"/>
</dbReference>
<reference evidence="9" key="1">
    <citation type="submission" date="2021-11" db="EMBL/GenBank/DDBJ databases">
        <title>The complete genome of Massilia sp sp. G4R7.</title>
        <authorList>
            <person name="Liu L."/>
            <person name="Yue J."/>
            <person name="Yuan J."/>
            <person name="Yang F."/>
            <person name="Li L."/>
        </authorList>
    </citation>
    <scope>NUCLEOTIDE SEQUENCE</scope>
    <source>
        <strain evidence="9">G4R7</strain>
    </source>
</reference>
<evidence type="ECO:0000259" key="7">
    <source>
        <dbReference type="PROSITE" id="PS50112"/>
    </source>
</evidence>
<sequence>MSIETSLPMRVLDHASSMLAYWDRSLTCRYANRVYEKWFGKPGAELVGMHMSDLLGPEIAALNEPYVRAVLDGQAQTFERTITGPDGIRRRGIVRYHPDVIDSAVAGFIAEVSDVGPIKDLEARLGDELATRERMAIALDRNQAALEAAQELGRMGSWHWEIESDITSWSSGLYRLFGRDPGRLPPGYAEHARLYTPRSWRLLKDSVRAALKHGTPYAIELEFYRPGGDTGWLAARGEVERDGAGVIVGLHGTAQDVTESHCLLHALQGQTERLALALDAARLGIWRWNPQTDVLEWENRGVRAILGIPAEEGGCESGAACFSRLLHPDDRLAFFDATRRFLEDGTDRFAFEGRIVRACDGQVRWVECMGKAIDDADGFRILTGTMLDVSEQVATRNALQNTVAVLRESCERKSQFLFALGHELRNYLSPLSAGLQLLGPALGEGAPRRIEELMRRQLGHIARLVDDIFDLRRIQSGELQLERARMSLNAMVNEAMEVCAPVVKRAGHTLAVALPDEELLVKGDKGRLTQAMVNLVTNACKFTPPGGHVGVCLRREADGMAALTVRDDGAGMAQDVLDSIFHLYVKLDQAVSPACAGLGIGLHLVKQIVELHGGSVAAASDGPGKGSTLTMRLPLCRRRARTAVGQHS</sequence>
<dbReference type="InterPro" id="IPR003594">
    <property type="entry name" value="HATPase_dom"/>
</dbReference>
<organism evidence="9 10">
    <name type="scientific">Massilia phyllostachyos</name>
    <dbReference type="NCBI Taxonomy" id="2898585"/>
    <lineage>
        <taxon>Bacteria</taxon>
        <taxon>Pseudomonadati</taxon>
        <taxon>Pseudomonadota</taxon>
        <taxon>Betaproteobacteria</taxon>
        <taxon>Burkholderiales</taxon>
        <taxon>Oxalobacteraceae</taxon>
        <taxon>Telluria group</taxon>
        <taxon>Massilia</taxon>
    </lineage>
</organism>
<dbReference type="RefSeq" id="WP_231057262.1">
    <property type="nucleotide sequence ID" value="NZ_JAJNOC010000001.1"/>
</dbReference>
<keyword evidence="10" id="KW-1185">Reference proteome</keyword>